<proteinExistence type="predicted"/>
<organism evidence="1 2">
    <name type="scientific">Brachionus calyciflorus</name>
    <dbReference type="NCBI Taxonomy" id="104777"/>
    <lineage>
        <taxon>Eukaryota</taxon>
        <taxon>Metazoa</taxon>
        <taxon>Spiralia</taxon>
        <taxon>Gnathifera</taxon>
        <taxon>Rotifera</taxon>
        <taxon>Eurotatoria</taxon>
        <taxon>Monogononta</taxon>
        <taxon>Pseudotrocha</taxon>
        <taxon>Ploima</taxon>
        <taxon>Brachionidae</taxon>
        <taxon>Brachionus</taxon>
    </lineage>
</organism>
<accession>A0A813WF70</accession>
<dbReference type="OrthoDB" id="10544601at2759"/>
<dbReference type="EMBL" id="CAJNOC010001325">
    <property type="protein sequence ID" value="CAF0855069.1"/>
    <property type="molecule type" value="Genomic_DNA"/>
</dbReference>
<keyword evidence="2" id="KW-1185">Reference proteome</keyword>
<gene>
    <name evidence="1" type="ORF">OXX778_LOCUS9153</name>
</gene>
<comment type="caution">
    <text evidence="1">The sequence shown here is derived from an EMBL/GenBank/DDBJ whole genome shotgun (WGS) entry which is preliminary data.</text>
</comment>
<sequence>MSFNSNKTSQDGLYLMSMENGFDRYTNNKSAFSIHNYLNQILGSNNKTPDESLFELEPQTSKRYPRDVLFKIRNESSQAIKNVAINKFKNFSFRDGLTWDPEIHFTQTNSDCLTLNDFNQIKTSTNQITRSRADQELLSLIKGGVKTENILSHFPNKKKTNVLDKFIQQNPDLLQECSMKHKIPKALTVQEIEAEQSIHSVPSIMTLQQLESMHLNESNDQMYENIDANLILTKKDEMDDCSESNLNDEDEQSVSIKNQNEKEHFNSLLQKLNFRTPNF</sequence>
<reference evidence="1" key="1">
    <citation type="submission" date="2021-02" db="EMBL/GenBank/DDBJ databases">
        <authorList>
            <person name="Nowell W R."/>
        </authorList>
    </citation>
    <scope>NUCLEOTIDE SEQUENCE</scope>
    <source>
        <strain evidence="1">Ploen Becks lab</strain>
    </source>
</reference>
<protein>
    <submittedName>
        <fullName evidence="1">Uncharacterized protein</fullName>
    </submittedName>
</protein>
<evidence type="ECO:0000313" key="2">
    <source>
        <dbReference type="Proteomes" id="UP000663879"/>
    </source>
</evidence>
<dbReference type="AlphaFoldDB" id="A0A813WF70"/>
<name>A0A813WF70_9BILA</name>
<evidence type="ECO:0000313" key="1">
    <source>
        <dbReference type="EMBL" id="CAF0855069.1"/>
    </source>
</evidence>
<dbReference type="Proteomes" id="UP000663879">
    <property type="component" value="Unassembled WGS sequence"/>
</dbReference>